<dbReference type="PANTHER" id="PTHR11439">
    <property type="entry name" value="GAG-POL-RELATED RETROTRANSPOSON"/>
    <property type="match status" value="1"/>
</dbReference>
<proteinExistence type="predicted"/>
<protein>
    <submittedName>
        <fullName evidence="1">Putative mitochondrial protein</fullName>
    </submittedName>
</protein>
<evidence type="ECO:0000313" key="2">
    <source>
        <dbReference type="Proteomes" id="UP000321947"/>
    </source>
</evidence>
<gene>
    <name evidence="1" type="ORF">E5676_scaffold453G001840</name>
</gene>
<sequence length="199" mass="22528">MANEAIEEYRSKNKEGVLLKLDFEKVNVKYSILINGSSKGSIQASKSLRHGDPMSPILHGCLSSNCEDVEGNTIEPIKIGRNEVFWLAKYRVISLEICEEIWLQKVLSDLHQECETPLKLFCDSKAAISIANNPVQHDRTKHVKIDRHFIKERLDNGSICISYIPSSQQVADVLTKGLLRPNFDFRVSKLGLPYIYVPT</sequence>
<name>A0A5D3C8K2_CUCMM</name>
<comment type="caution">
    <text evidence="1">The sequence shown here is derived from an EMBL/GenBank/DDBJ whole genome shotgun (WGS) entry which is preliminary data.</text>
</comment>
<dbReference type="PANTHER" id="PTHR11439:SF463">
    <property type="entry name" value="REVERSE TRANSCRIPTASE TY1_COPIA-TYPE DOMAIN-CONTAINING PROTEIN"/>
    <property type="match status" value="1"/>
</dbReference>
<dbReference type="Proteomes" id="UP000321947">
    <property type="component" value="Unassembled WGS sequence"/>
</dbReference>
<evidence type="ECO:0000313" key="1">
    <source>
        <dbReference type="EMBL" id="TYK06689.1"/>
    </source>
</evidence>
<organism evidence="1 2">
    <name type="scientific">Cucumis melo var. makuwa</name>
    <name type="common">Oriental melon</name>
    <dbReference type="NCBI Taxonomy" id="1194695"/>
    <lineage>
        <taxon>Eukaryota</taxon>
        <taxon>Viridiplantae</taxon>
        <taxon>Streptophyta</taxon>
        <taxon>Embryophyta</taxon>
        <taxon>Tracheophyta</taxon>
        <taxon>Spermatophyta</taxon>
        <taxon>Magnoliopsida</taxon>
        <taxon>eudicotyledons</taxon>
        <taxon>Gunneridae</taxon>
        <taxon>Pentapetalae</taxon>
        <taxon>rosids</taxon>
        <taxon>fabids</taxon>
        <taxon>Cucurbitales</taxon>
        <taxon>Cucurbitaceae</taxon>
        <taxon>Benincaseae</taxon>
        <taxon>Cucumis</taxon>
    </lineage>
</organism>
<accession>A0A5D3C8K2</accession>
<reference evidence="1 2" key="1">
    <citation type="submission" date="2019-08" db="EMBL/GenBank/DDBJ databases">
        <title>Draft genome sequences of two oriental melons (Cucumis melo L. var makuwa).</title>
        <authorList>
            <person name="Kwon S.-Y."/>
        </authorList>
    </citation>
    <scope>NUCLEOTIDE SEQUENCE [LARGE SCALE GENOMIC DNA]</scope>
    <source>
        <strain evidence="2">cv. Chang Bougi</strain>
        <tissue evidence="1">Leaf</tissue>
    </source>
</reference>
<dbReference type="CDD" id="cd09272">
    <property type="entry name" value="RNase_HI_RT_Ty1"/>
    <property type="match status" value="1"/>
</dbReference>
<dbReference type="AlphaFoldDB" id="A0A5D3C8K2"/>
<dbReference type="EMBL" id="SSTD01013395">
    <property type="protein sequence ID" value="TYK06689.1"/>
    <property type="molecule type" value="Genomic_DNA"/>
</dbReference>